<evidence type="ECO:0000259" key="7">
    <source>
        <dbReference type="Pfam" id="PF07282"/>
    </source>
</evidence>
<dbReference type="EMBL" id="NXGD01000004">
    <property type="protein sequence ID" value="PRN00764.1"/>
    <property type="molecule type" value="Genomic_DNA"/>
</dbReference>
<accession>A0A2S9TPL2</accession>
<dbReference type="GO" id="GO:0006310">
    <property type="term" value="P:DNA recombination"/>
    <property type="evidence" value="ECO:0007669"/>
    <property type="project" value="UniProtKB-KW"/>
</dbReference>
<dbReference type="GO" id="GO:0003677">
    <property type="term" value="F:DNA binding"/>
    <property type="evidence" value="ECO:0007669"/>
    <property type="project" value="UniProtKB-KW"/>
</dbReference>
<keyword evidence="4" id="KW-0238">DNA-binding</keyword>
<comment type="similarity">
    <text evidence="1">In the C-terminal section; belongs to the transposase 35 family.</text>
</comment>
<dbReference type="GO" id="GO:0032196">
    <property type="term" value="P:transposition"/>
    <property type="evidence" value="ECO:0007669"/>
    <property type="project" value="UniProtKB-KW"/>
</dbReference>
<dbReference type="PANTHER" id="PTHR30405:SF11">
    <property type="entry name" value="RNA-GUIDED DNA ENDONUCLEASE RV2885C-RELATED"/>
    <property type="match status" value="1"/>
</dbReference>
<dbReference type="InterPro" id="IPR001959">
    <property type="entry name" value="Transposase"/>
</dbReference>
<evidence type="ECO:0000256" key="5">
    <source>
        <dbReference type="ARBA" id="ARBA00023172"/>
    </source>
</evidence>
<dbReference type="Pfam" id="PF01385">
    <property type="entry name" value="OrfB_IS605"/>
    <property type="match status" value="1"/>
</dbReference>
<proteinExistence type="inferred from homology"/>
<dbReference type="InterPro" id="IPR010095">
    <property type="entry name" value="Cas12f1-like_TNB"/>
</dbReference>
<dbReference type="Pfam" id="PF07282">
    <property type="entry name" value="Cas12f1-like_TNB"/>
    <property type="match status" value="1"/>
</dbReference>
<evidence type="ECO:0000256" key="2">
    <source>
        <dbReference type="ARBA" id="ARBA00011044"/>
    </source>
</evidence>
<feature type="domain" description="Cas12f1-like TNB" evidence="7">
    <location>
        <begin position="291"/>
        <end position="353"/>
    </location>
</feature>
<keyword evidence="3" id="KW-0815">Transposition</keyword>
<evidence type="ECO:0000256" key="1">
    <source>
        <dbReference type="ARBA" id="ARBA00008761"/>
    </source>
</evidence>
<keyword evidence="5" id="KW-0233">DNA recombination</keyword>
<dbReference type="NCBIfam" id="NF040570">
    <property type="entry name" value="guided_TnpB"/>
    <property type="match status" value="1"/>
</dbReference>
<dbReference type="Proteomes" id="UP000238811">
    <property type="component" value="Unassembled WGS sequence"/>
</dbReference>
<comment type="similarity">
    <text evidence="2">In the N-terminal section; belongs to the transposase 2 family.</text>
</comment>
<sequence length="372" mass="43374">MIRTYKYKLYKTKKDKHIHDVINISGIIYNHCIALHKRYYKLYGKHLNKFQLQKHLTKIKKRDKYSFWKKVPSQSVQDITVRIDNAYKKFFDYTKGKTKLRISPPTFKAVKKYKSYTLKGRVGYKLENNVISLNGYKYKLWLSRPIDGAIKTVIVKRDNLGDFYICITIEKENPKYSVTSGKSVGIDFGLKTFLTLSDKTEIESPLYHLKNLSKQKKLNRNLSKKKKGSQGREKAKLQLSKLHIKTANQRRDYFHKLSNQLANNYDNIFIENLNMKAMQIMWGRKISDLAFSEFINILEYKAKVTKIDKFFPSSKTCSKCGTVKKDLDLKTRVFKCDTCYFEIDRDLNASINIKRVGASTLAGEVVRATSVA</sequence>
<dbReference type="InterPro" id="IPR051399">
    <property type="entry name" value="RNA-guided_DNA_endo/Transpos"/>
</dbReference>
<dbReference type="AlphaFoldDB" id="A0A2S9TPL2"/>
<evidence type="ECO:0000259" key="6">
    <source>
        <dbReference type="Pfam" id="PF01385"/>
    </source>
</evidence>
<evidence type="ECO:0000256" key="3">
    <source>
        <dbReference type="ARBA" id="ARBA00022578"/>
    </source>
</evidence>
<gene>
    <name evidence="8" type="ORF">CJ668_03985</name>
</gene>
<feature type="domain" description="Probable transposase IS891/IS1136/IS1341" evidence="6">
    <location>
        <begin position="168"/>
        <end position="279"/>
    </location>
</feature>
<reference evidence="8 9" key="1">
    <citation type="submission" date="2017-09" db="EMBL/GenBank/DDBJ databases">
        <title>Reassesment of A. cryaerophilus.</title>
        <authorList>
            <person name="Perez-Cataluna A."/>
            <person name="Collado L."/>
            <person name="Salgado O."/>
            <person name="Lefinanco V."/>
            <person name="Figueras M.J."/>
        </authorList>
    </citation>
    <scope>NUCLEOTIDE SEQUENCE [LARGE SCALE GENOMIC DNA]</scope>
    <source>
        <strain evidence="8 9">LMG 10229</strain>
    </source>
</reference>
<evidence type="ECO:0000313" key="9">
    <source>
        <dbReference type="Proteomes" id="UP000238811"/>
    </source>
</evidence>
<evidence type="ECO:0000313" key="8">
    <source>
        <dbReference type="EMBL" id="PRN00764.1"/>
    </source>
</evidence>
<protein>
    <submittedName>
        <fullName evidence="8">Transposase</fullName>
    </submittedName>
</protein>
<dbReference type="PANTHER" id="PTHR30405">
    <property type="entry name" value="TRANSPOSASE"/>
    <property type="match status" value="1"/>
</dbReference>
<organism evidence="8 9">
    <name type="scientific">Aliarcobacter cryaerophilus</name>
    <dbReference type="NCBI Taxonomy" id="28198"/>
    <lineage>
        <taxon>Bacteria</taxon>
        <taxon>Pseudomonadati</taxon>
        <taxon>Campylobacterota</taxon>
        <taxon>Epsilonproteobacteria</taxon>
        <taxon>Campylobacterales</taxon>
        <taxon>Arcobacteraceae</taxon>
        <taxon>Aliarcobacter</taxon>
    </lineage>
</organism>
<comment type="caution">
    <text evidence="8">The sequence shown here is derived from an EMBL/GenBank/DDBJ whole genome shotgun (WGS) entry which is preliminary data.</text>
</comment>
<evidence type="ECO:0000256" key="4">
    <source>
        <dbReference type="ARBA" id="ARBA00023125"/>
    </source>
</evidence>
<name>A0A2S9TPL2_9BACT</name>